<dbReference type="InterPro" id="IPR010720">
    <property type="entry name" value="Alpha-L-AF_C"/>
</dbReference>
<dbReference type="InterPro" id="IPR051563">
    <property type="entry name" value="Glycosyl_Hydrolase_51"/>
</dbReference>
<evidence type="ECO:0000256" key="5">
    <source>
        <dbReference type="ARBA" id="ARBA00022801"/>
    </source>
</evidence>
<dbReference type="Gene3D" id="3.20.20.80">
    <property type="entry name" value="Glycosidases"/>
    <property type="match status" value="1"/>
</dbReference>
<evidence type="ECO:0000256" key="6">
    <source>
        <dbReference type="SAM" id="MobiDB-lite"/>
    </source>
</evidence>
<dbReference type="SUPFAM" id="SSF49785">
    <property type="entry name" value="Galactose-binding domain-like"/>
    <property type="match status" value="1"/>
</dbReference>
<dbReference type="InterPro" id="IPR008979">
    <property type="entry name" value="Galactose-bd-like_sf"/>
</dbReference>
<comment type="similarity">
    <text evidence="2">Belongs to the glycosyl hydrolase 51 family.</text>
</comment>
<dbReference type="Proteomes" id="UP001431776">
    <property type="component" value="Unassembled WGS sequence"/>
</dbReference>
<dbReference type="SUPFAM" id="SSF51445">
    <property type="entry name" value="(Trans)glycosidases"/>
    <property type="match status" value="1"/>
</dbReference>
<keyword evidence="4 7" id="KW-0732">Signal</keyword>
<dbReference type="Gene3D" id="2.60.40.1180">
    <property type="entry name" value="Golgi alpha-mannosidase II"/>
    <property type="match status" value="1"/>
</dbReference>
<name>A0AAW6TX38_9BACT</name>
<dbReference type="Gene3D" id="2.60.120.260">
    <property type="entry name" value="Galactose-binding domain-like"/>
    <property type="match status" value="1"/>
</dbReference>
<dbReference type="SUPFAM" id="SSF51011">
    <property type="entry name" value="Glycosyl hydrolase domain"/>
    <property type="match status" value="1"/>
</dbReference>
<accession>A0AAW6TX38</accession>
<organism evidence="9 10">
    <name type="scientific">Anaerobaca lacustris</name>
    <dbReference type="NCBI Taxonomy" id="3044600"/>
    <lineage>
        <taxon>Bacteria</taxon>
        <taxon>Pseudomonadati</taxon>
        <taxon>Planctomycetota</taxon>
        <taxon>Phycisphaerae</taxon>
        <taxon>Sedimentisphaerales</taxon>
        <taxon>Anaerobacaceae</taxon>
        <taxon>Anaerobaca</taxon>
    </lineage>
</organism>
<dbReference type="InterPro" id="IPR017853">
    <property type="entry name" value="GH"/>
</dbReference>
<feature type="signal peptide" evidence="7">
    <location>
        <begin position="1"/>
        <end position="34"/>
    </location>
</feature>
<evidence type="ECO:0000256" key="7">
    <source>
        <dbReference type="SAM" id="SignalP"/>
    </source>
</evidence>
<dbReference type="Pfam" id="PF06964">
    <property type="entry name" value="Alpha-L-AF_C"/>
    <property type="match status" value="1"/>
</dbReference>
<dbReference type="GO" id="GO:0046556">
    <property type="term" value="F:alpha-L-arabinofuranosidase activity"/>
    <property type="evidence" value="ECO:0007669"/>
    <property type="project" value="UniProtKB-EC"/>
</dbReference>
<evidence type="ECO:0000313" key="10">
    <source>
        <dbReference type="Proteomes" id="UP001431776"/>
    </source>
</evidence>
<dbReference type="InterPro" id="IPR055235">
    <property type="entry name" value="ASD1_cat"/>
</dbReference>
<dbReference type="AlphaFoldDB" id="A0AAW6TX38"/>
<dbReference type="EC" id="3.2.1.55" evidence="3"/>
<evidence type="ECO:0000259" key="8">
    <source>
        <dbReference type="SMART" id="SM00813"/>
    </source>
</evidence>
<proteinExistence type="inferred from homology"/>
<dbReference type="PANTHER" id="PTHR31776">
    <property type="entry name" value="ALPHA-L-ARABINOFURANOSIDASE 1"/>
    <property type="match status" value="1"/>
</dbReference>
<dbReference type="EMBL" id="JASCXX010000003">
    <property type="protein sequence ID" value="MDI6448014.1"/>
    <property type="molecule type" value="Genomic_DNA"/>
</dbReference>
<protein>
    <recommendedName>
        <fullName evidence="3">non-reducing end alpha-L-arabinofuranosidase</fullName>
        <ecNumber evidence="3">3.2.1.55</ecNumber>
    </recommendedName>
</protein>
<keyword evidence="5" id="KW-0378">Hydrolase</keyword>
<evidence type="ECO:0000256" key="1">
    <source>
        <dbReference type="ARBA" id="ARBA00001462"/>
    </source>
</evidence>
<dbReference type="GO" id="GO:0046373">
    <property type="term" value="P:L-arabinose metabolic process"/>
    <property type="evidence" value="ECO:0007669"/>
    <property type="project" value="InterPro"/>
</dbReference>
<dbReference type="Pfam" id="PF22848">
    <property type="entry name" value="ASD1_dom"/>
    <property type="match status" value="1"/>
</dbReference>
<gene>
    <name evidence="9" type="ORF">QJ522_03065</name>
</gene>
<comment type="caution">
    <text evidence="9">The sequence shown here is derived from an EMBL/GenBank/DDBJ whole genome shotgun (WGS) entry which is preliminary data.</text>
</comment>
<evidence type="ECO:0000256" key="3">
    <source>
        <dbReference type="ARBA" id="ARBA00012670"/>
    </source>
</evidence>
<evidence type="ECO:0000256" key="4">
    <source>
        <dbReference type="ARBA" id="ARBA00022729"/>
    </source>
</evidence>
<evidence type="ECO:0000313" key="9">
    <source>
        <dbReference type="EMBL" id="MDI6448014.1"/>
    </source>
</evidence>
<evidence type="ECO:0000256" key="2">
    <source>
        <dbReference type="ARBA" id="ARBA00007186"/>
    </source>
</evidence>
<dbReference type="PANTHER" id="PTHR31776:SF26">
    <property type="entry name" value="SECRETED ARABINOSIDASE"/>
    <property type="match status" value="1"/>
</dbReference>
<feature type="domain" description="Alpha-L-arabinofuranosidase C-terminal" evidence="8">
    <location>
        <begin position="488"/>
        <end position="669"/>
    </location>
</feature>
<reference evidence="9" key="1">
    <citation type="submission" date="2023-05" db="EMBL/GenBank/DDBJ databases">
        <title>Anaerotaeda fermentans gen. nov., sp. nov., a novel anaerobic planctomycete of the new family within the order Sedimentisphaerales isolated from Taman Peninsula, Russia.</title>
        <authorList>
            <person name="Khomyakova M.A."/>
            <person name="Merkel A.Y."/>
            <person name="Slobodkin A.I."/>
        </authorList>
    </citation>
    <scope>NUCLEOTIDE SEQUENCE</scope>
    <source>
        <strain evidence="9">M17dextr</strain>
    </source>
</reference>
<feature type="chain" id="PRO_5043902539" description="non-reducing end alpha-L-arabinofuranosidase" evidence="7">
    <location>
        <begin position="35"/>
        <end position="677"/>
    </location>
</feature>
<feature type="region of interest" description="Disordered" evidence="6">
    <location>
        <begin position="634"/>
        <end position="654"/>
    </location>
</feature>
<dbReference type="InterPro" id="IPR013780">
    <property type="entry name" value="Glyco_hydro_b"/>
</dbReference>
<comment type="catalytic activity">
    <reaction evidence="1">
        <text>Hydrolysis of terminal non-reducing alpha-L-arabinofuranoside residues in alpha-L-arabinosides.</text>
        <dbReference type="EC" id="3.2.1.55"/>
    </reaction>
</comment>
<dbReference type="SMART" id="SM00813">
    <property type="entry name" value="Alpha-L-AF_C"/>
    <property type="match status" value="1"/>
</dbReference>
<keyword evidence="10" id="KW-1185">Reference proteome</keyword>
<sequence length="677" mass="74769">MEEHLRPFRSRPGRLTKAGLLVGALLLAASAAYADPIRLTVQAGESGKAISPHLIGIFFEDLNYAADGGLYAELIQNRSFEYSPTEQSSWHPLSFWELQKRGGGDGSVGVANMRPIHENNPHYALLQVRTPGEGVGIANGGFGGIPLKEGETYEASFWAYQAFMGIMWGRGDNSKPMPVSLRLETTDGEVLAEAGMEILGRDWRKVSARLTPTRTVNDARLVLLAHAQGALCIDMVSLFPEKTFRNRPNGLRADLAQALADLNPRFVRFPGGCLVHAGGIRRYYNWKDTIGPVEQRRARPNHAWGYHQTMGLGYFEYFQFCKDIGAKPLPIVAAGVSCQHAGHSPGRGQEGLPMEEMPAYIQDVLDLIEWANGPATSKWGAHRAAAGHPEPFALKYLGVGNEEAVTPIFKERFKMIYDAIKQKHPEIVVIGTSGPFAGGEDFDNGWAFAKKLNLAMVDEHYYVSPQWFWDNLDRYDRYDRNSAKVYAGEYAAHDRDRRRNTLRSALAEAAGLTSFERNGDLVHFASYAPLLARRGHTQWHPDLIYFNGTEVFLTANYYVQQLFGQNSGDRYLETTFEADNAKKLAASSVIDSESGDLIVKIVNGAEEPVAIDIRLAGFASDVAMKAVRTVLTGPDADAANKDGEPPAVKPASSTETIRPRFAYIAPAHSLTVFRIHR</sequence>
<dbReference type="RefSeq" id="WP_349243425.1">
    <property type="nucleotide sequence ID" value="NZ_JASCXX010000003.1"/>
</dbReference>